<keyword evidence="1" id="KW-0472">Membrane</keyword>
<keyword evidence="3" id="KW-1185">Reference proteome</keyword>
<proteinExistence type="predicted"/>
<sequence length="91" mass="10291">MVDPDISYAHGRRGALIGLSYQYRLGVIIWEFFGQCFLIASLVSLVSLSVYLLNIIRGLGNGQLAKAVIKSDISYKNLAKNQKKRFRKKEK</sequence>
<reference evidence="3" key="1">
    <citation type="submission" date="2018-03" db="EMBL/GenBank/DDBJ databases">
        <authorList>
            <person name="Blom J."/>
        </authorList>
    </citation>
    <scope>NUCLEOTIDE SEQUENCE [LARGE SCALE GENOMIC DNA]</scope>
    <source>
        <strain evidence="3">KPC-SM-21</strain>
    </source>
</reference>
<evidence type="ECO:0000313" key="3">
    <source>
        <dbReference type="Proteomes" id="UP000245974"/>
    </source>
</evidence>
<organism evidence="2 3">
    <name type="scientific">Acinetobacter stercoris</name>
    <dbReference type="NCBI Taxonomy" id="2126983"/>
    <lineage>
        <taxon>Bacteria</taxon>
        <taxon>Pseudomonadati</taxon>
        <taxon>Pseudomonadota</taxon>
        <taxon>Gammaproteobacteria</taxon>
        <taxon>Moraxellales</taxon>
        <taxon>Moraxellaceae</taxon>
        <taxon>Acinetobacter</taxon>
    </lineage>
</organism>
<keyword evidence="1" id="KW-1133">Transmembrane helix</keyword>
<dbReference type="InParanoid" id="A0A2U3MVE3"/>
<protein>
    <submittedName>
        <fullName evidence="2">Uncharacterized protein</fullName>
    </submittedName>
</protein>
<dbReference type="AlphaFoldDB" id="A0A2U3MVE3"/>
<dbReference type="EMBL" id="OOGT01000016">
    <property type="protein sequence ID" value="SPL69407.1"/>
    <property type="molecule type" value="Genomic_DNA"/>
</dbReference>
<dbReference type="RefSeq" id="WP_121972944.1">
    <property type="nucleotide sequence ID" value="NZ_OOGT01000016.1"/>
</dbReference>
<accession>A0A2U3MVE3</accession>
<evidence type="ECO:0000313" key="2">
    <source>
        <dbReference type="EMBL" id="SPL69407.1"/>
    </source>
</evidence>
<evidence type="ECO:0000256" key="1">
    <source>
        <dbReference type="SAM" id="Phobius"/>
    </source>
</evidence>
<gene>
    <name evidence="2" type="ORF">KPC_0585</name>
</gene>
<keyword evidence="1" id="KW-0812">Transmembrane</keyword>
<name>A0A2U3MVE3_9GAMM</name>
<feature type="transmembrane region" description="Helical" evidence="1">
    <location>
        <begin position="32"/>
        <end position="53"/>
    </location>
</feature>
<dbReference type="Proteomes" id="UP000245974">
    <property type="component" value="Unassembled WGS sequence"/>
</dbReference>